<feature type="domain" description="Transposase InsH N-terminal" evidence="1">
    <location>
        <begin position="17"/>
        <end position="117"/>
    </location>
</feature>
<name>A0A0F9KXX4_9ZZZZ</name>
<evidence type="ECO:0000313" key="3">
    <source>
        <dbReference type="EMBL" id="KKM20290.1"/>
    </source>
</evidence>
<dbReference type="PANTHER" id="PTHR33408:SF2">
    <property type="entry name" value="TRANSPOSASE DDE DOMAIN-CONTAINING PROTEIN"/>
    <property type="match status" value="1"/>
</dbReference>
<evidence type="ECO:0000259" key="2">
    <source>
        <dbReference type="Pfam" id="PF13751"/>
    </source>
</evidence>
<sequence>MKPKSKPSSTFFGTNIIKQFLSEDHPLVQLKTIIDWVSIRNELMTNANGEPINYSHLGRPAWDPLVIFKMLFLQIWHPASDYKVEERATTDLAYRFFLDVPFPKSVPDETTLSRYRSSWGEIKIQQLNKNIISQIQSKGLAKIEPGIVGDITHQLAPIQKPTARMLLLKCFQKFLSELELFANNYPTIIQQKQISPLTIAYKIWYNQYEKEIKEKSLSKEERFSELIQFILKVNKAFSRIINSIPEDIKETLEWESVMVWYNRLQQLISENVVMDENKISQRKKGRKIISLTDPEARAGQKSAKNKFIGHKVAVARTTDGFFLETQTIPGDQNDCPQAPNLLDTVVQFFGTTPEIAGFDKGFDSVENRLHLHSLDIQPAIEFKSMGNPRNPGLFERNDFIIDLTAMTATCPANNTTNSYISIANPDCYKFQFLSEWCSSCILRSNCTTNKTGRTIQISHYSEMLEHDNIFLQTNEYKEIRKCRWGLEGDFGWAKKYHQLNKTRYLGLKKSGFYNRMIFLVLNVKRLLKHTRSRNNLPLEGERARGPSIS</sequence>
<dbReference type="PANTHER" id="PTHR33408">
    <property type="entry name" value="TRANSPOSASE"/>
    <property type="match status" value="1"/>
</dbReference>
<dbReference type="AlphaFoldDB" id="A0A0F9KXX4"/>
<comment type="caution">
    <text evidence="3">The sequence shown here is derived from an EMBL/GenBank/DDBJ whole genome shotgun (WGS) entry which is preliminary data.</text>
</comment>
<feature type="domain" description="Transposase DDE" evidence="2">
    <location>
        <begin position="409"/>
        <end position="527"/>
    </location>
</feature>
<dbReference type="InterPro" id="IPR008490">
    <property type="entry name" value="Transposase_InsH_N"/>
</dbReference>
<protein>
    <recommendedName>
        <fullName evidence="4">Transposase InsH N-terminal domain-containing protein</fullName>
    </recommendedName>
</protein>
<organism evidence="3">
    <name type="scientific">marine sediment metagenome</name>
    <dbReference type="NCBI Taxonomy" id="412755"/>
    <lineage>
        <taxon>unclassified sequences</taxon>
        <taxon>metagenomes</taxon>
        <taxon>ecological metagenomes</taxon>
    </lineage>
</organism>
<gene>
    <name evidence="3" type="ORF">LCGC14_1646950</name>
</gene>
<dbReference type="Pfam" id="PF13751">
    <property type="entry name" value="DDE_Tnp_1_6"/>
    <property type="match status" value="1"/>
</dbReference>
<dbReference type="InterPro" id="IPR025668">
    <property type="entry name" value="Tnp_DDE_dom"/>
</dbReference>
<evidence type="ECO:0008006" key="4">
    <source>
        <dbReference type="Google" id="ProtNLM"/>
    </source>
</evidence>
<reference evidence="3" key="1">
    <citation type="journal article" date="2015" name="Nature">
        <title>Complex archaea that bridge the gap between prokaryotes and eukaryotes.</title>
        <authorList>
            <person name="Spang A."/>
            <person name="Saw J.H."/>
            <person name="Jorgensen S.L."/>
            <person name="Zaremba-Niedzwiedzka K."/>
            <person name="Martijn J."/>
            <person name="Lind A.E."/>
            <person name="van Eijk R."/>
            <person name="Schleper C."/>
            <person name="Guy L."/>
            <person name="Ettema T.J."/>
        </authorList>
    </citation>
    <scope>NUCLEOTIDE SEQUENCE</scope>
</reference>
<proteinExistence type="predicted"/>
<dbReference type="EMBL" id="LAZR01013798">
    <property type="protein sequence ID" value="KKM20290.1"/>
    <property type="molecule type" value="Genomic_DNA"/>
</dbReference>
<evidence type="ECO:0000259" key="1">
    <source>
        <dbReference type="Pfam" id="PF05598"/>
    </source>
</evidence>
<dbReference type="Pfam" id="PF05598">
    <property type="entry name" value="DUF772"/>
    <property type="match status" value="1"/>
</dbReference>
<accession>A0A0F9KXX4</accession>